<comment type="similarity">
    <text evidence="1">Belongs to the SDHAF4 family.</text>
</comment>
<dbReference type="AlphaFoldDB" id="A0A0W4ZFP3"/>
<dbReference type="InterPro" id="IPR012875">
    <property type="entry name" value="SDHF4"/>
</dbReference>
<feature type="compositionally biased region" description="Basic and acidic residues" evidence="3">
    <location>
        <begin position="16"/>
        <end position="26"/>
    </location>
</feature>
<reference evidence="5" key="1">
    <citation type="journal article" date="2016" name="Nat. Commun.">
        <title>Genome analysis of three Pneumocystis species reveals adaptation mechanisms to life exclusively in mammalian hosts.</title>
        <authorList>
            <person name="Ma L."/>
            <person name="Chen Z."/>
            <person name="Huang D.W."/>
            <person name="Kutty G."/>
            <person name="Ishihara M."/>
            <person name="Wang H."/>
            <person name="Abouelleil A."/>
            <person name="Bishop L."/>
            <person name="Davey E."/>
            <person name="Deng R."/>
            <person name="Deng X."/>
            <person name="Fan L."/>
            <person name="Fantoni G."/>
            <person name="Fitzgerald M."/>
            <person name="Gogineni E."/>
            <person name="Goldberg J.M."/>
            <person name="Handley G."/>
            <person name="Hu X."/>
            <person name="Huber C."/>
            <person name="Jiao X."/>
            <person name="Jones K."/>
            <person name="Levin J.Z."/>
            <person name="Liu Y."/>
            <person name="Macdonald P."/>
            <person name="Melnikov A."/>
            <person name="Raley C."/>
            <person name="Sassi M."/>
            <person name="Sherman B.T."/>
            <person name="Song X."/>
            <person name="Sykes S."/>
            <person name="Tran B."/>
            <person name="Walsh L."/>
            <person name="Xia Y."/>
            <person name="Yang J."/>
            <person name="Young S."/>
            <person name="Zeng Q."/>
            <person name="Zheng X."/>
            <person name="Stephens R."/>
            <person name="Nusbaum C."/>
            <person name="Birren B.W."/>
            <person name="Azadi P."/>
            <person name="Lempicki R.A."/>
            <person name="Cuomo C.A."/>
            <person name="Kovacs J.A."/>
        </authorList>
    </citation>
    <scope>NUCLEOTIDE SEQUENCE [LARGE SCALE GENOMIC DNA]</scope>
    <source>
        <strain evidence="5">RU7</strain>
    </source>
</reference>
<gene>
    <name evidence="4" type="ORF">T551_03178</name>
</gene>
<protein>
    <recommendedName>
        <fullName evidence="2">Succinate dehydrogenase assembly factor 4, mitochondrial</fullName>
    </recommendedName>
</protein>
<feature type="region of interest" description="Disordered" evidence="3">
    <location>
        <begin position="16"/>
        <end position="65"/>
    </location>
</feature>
<dbReference type="RefSeq" id="XP_018228340.1">
    <property type="nucleotide sequence ID" value="XM_018375441.1"/>
</dbReference>
<evidence type="ECO:0000256" key="1">
    <source>
        <dbReference type="ARBA" id="ARBA00005701"/>
    </source>
</evidence>
<evidence type="ECO:0000256" key="3">
    <source>
        <dbReference type="SAM" id="MobiDB-lite"/>
    </source>
</evidence>
<dbReference type="PANTHER" id="PTHR28524">
    <property type="entry name" value="SUCCINATE DEHYDROGENASE ASSEMBLY FACTOR 4, MITOCHONDRIAL"/>
    <property type="match status" value="1"/>
</dbReference>
<dbReference type="Pfam" id="PF07896">
    <property type="entry name" value="DUF1674"/>
    <property type="match status" value="1"/>
</dbReference>
<name>A0A0W4ZFP3_PNEJ7</name>
<dbReference type="GeneID" id="28941696"/>
<evidence type="ECO:0000256" key="2">
    <source>
        <dbReference type="ARBA" id="ARBA00022170"/>
    </source>
</evidence>
<evidence type="ECO:0000313" key="4">
    <source>
        <dbReference type="EMBL" id="KTW27184.1"/>
    </source>
</evidence>
<proteinExistence type="inferred from homology"/>
<organism evidence="4 5">
    <name type="scientific">Pneumocystis jirovecii (strain RU7)</name>
    <name type="common">Human pneumocystis pneumonia agent</name>
    <dbReference type="NCBI Taxonomy" id="1408657"/>
    <lineage>
        <taxon>Eukaryota</taxon>
        <taxon>Fungi</taxon>
        <taxon>Dikarya</taxon>
        <taxon>Ascomycota</taxon>
        <taxon>Taphrinomycotina</taxon>
        <taxon>Pneumocystomycetes</taxon>
        <taxon>Pneumocystaceae</taxon>
        <taxon>Pneumocystis</taxon>
    </lineage>
</organism>
<keyword evidence="5" id="KW-1185">Reference proteome</keyword>
<dbReference type="VEuPathDB" id="FungiDB:T551_03178"/>
<comment type="caution">
    <text evidence="4">The sequence shown here is derived from an EMBL/GenBank/DDBJ whole genome shotgun (WGS) entry which is preliminary data.</text>
</comment>
<accession>A0A0W4ZFP3</accession>
<dbReference type="EMBL" id="LFWA01000015">
    <property type="protein sequence ID" value="KTW27184.1"/>
    <property type="molecule type" value="Genomic_DNA"/>
</dbReference>
<dbReference type="GO" id="GO:0005739">
    <property type="term" value="C:mitochondrion"/>
    <property type="evidence" value="ECO:0007669"/>
    <property type="project" value="TreeGrafter"/>
</dbReference>
<sequence>MLDKIKPPLYKDLFENNVHPDTRKPLLPEFEGEVNPNTGEVGETGPKTDPLKYGDYSFGGRTTDF</sequence>
<dbReference type="PANTHER" id="PTHR28524:SF3">
    <property type="entry name" value="SUCCINATE DEHYDROGENASE ASSEMBLY FACTOR 4, MITOCHONDRIAL"/>
    <property type="match status" value="1"/>
</dbReference>
<dbReference type="OrthoDB" id="201362at2759"/>
<dbReference type="Proteomes" id="UP000053447">
    <property type="component" value="Unassembled WGS sequence"/>
</dbReference>
<evidence type="ECO:0000313" key="5">
    <source>
        <dbReference type="Proteomes" id="UP000053447"/>
    </source>
</evidence>
<dbReference type="GO" id="GO:0034553">
    <property type="term" value="P:mitochondrial respiratory chain complex II assembly"/>
    <property type="evidence" value="ECO:0007669"/>
    <property type="project" value="TreeGrafter"/>
</dbReference>
<dbReference type="STRING" id="1408657.A0A0W4ZFP3"/>
<dbReference type="eggNOG" id="ENOG502S6UN">
    <property type="taxonomic scope" value="Eukaryota"/>
</dbReference>